<dbReference type="HOGENOM" id="CLU_380719_0_0_0"/>
<protein>
    <recommendedName>
        <fullName evidence="4">Portal protein</fullName>
    </recommendedName>
</protein>
<feature type="region of interest" description="Disordered" evidence="1">
    <location>
        <begin position="32"/>
        <end position="53"/>
    </location>
</feature>
<dbReference type="RefSeq" id="WP_015235306.1">
    <property type="nucleotide sequence ID" value="NC_019793.1"/>
</dbReference>
<dbReference type="Pfam" id="PF06074">
    <property type="entry name" value="Portal_Mu"/>
    <property type="match status" value="1"/>
</dbReference>
<name>K9ZZC5_DEIPD</name>
<dbReference type="AlphaFoldDB" id="K9ZZC5"/>
<evidence type="ECO:0000313" key="3">
    <source>
        <dbReference type="Proteomes" id="UP000010467"/>
    </source>
</evidence>
<dbReference type="Proteomes" id="UP000010467">
    <property type="component" value="Chromosome"/>
</dbReference>
<reference evidence="3" key="1">
    <citation type="submission" date="2012-03" db="EMBL/GenBank/DDBJ databases">
        <title>Complete sequence of chromosome of Deinococcus peraridilitoris DSM 19664.</title>
        <authorList>
            <person name="Lucas S."/>
            <person name="Copeland A."/>
            <person name="Lapidus A."/>
            <person name="Glavina del Rio T."/>
            <person name="Dalin E."/>
            <person name="Tice H."/>
            <person name="Bruce D."/>
            <person name="Goodwin L."/>
            <person name="Pitluck S."/>
            <person name="Peters L."/>
            <person name="Mikhailova N."/>
            <person name="Lu M."/>
            <person name="Kyrpides N."/>
            <person name="Mavromatis K."/>
            <person name="Ivanova N."/>
            <person name="Brettin T."/>
            <person name="Detter J.C."/>
            <person name="Han C."/>
            <person name="Larimer F."/>
            <person name="Land M."/>
            <person name="Hauser L."/>
            <person name="Markowitz V."/>
            <person name="Cheng J.-F."/>
            <person name="Hugenholtz P."/>
            <person name="Woyke T."/>
            <person name="Wu D."/>
            <person name="Pukall R."/>
            <person name="Steenblock K."/>
            <person name="Brambilla E."/>
            <person name="Klenk H.-P."/>
            <person name="Eisen J.A."/>
        </authorList>
    </citation>
    <scope>NUCLEOTIDE SEQUENCE [LARGE SCALE GENOMIC DNA]</scope>
    <source>
        <strain evidence="3">DSM 19664 / LMG 22246 / CIP 109416 / KR-200</strain>
    </source>
</reference>
<dbReference type="STRING" id="937777.Deipe_1457"/>
<sequence>MTKELQLSSTERAELTLTLGSSRAARLFEAADSRLTRPPKGELTGRQDPQVQTTGRYYTQIEDPRKGVLTRLDPVTLERLALDGQVKAGLEIIKLPILTLRPEVVHPEPEVREFLQHEFDRNRLRLMRNILRALEFGFAAAEKVFTYKDTTIQRRGRTLWSGNAVVYEKLKWMHPAAIELITGERGEGLGFKQTSGGRADVPEDKALIYTHDEQFGNRYGNPRTRAAYKYWWWQQLLYQFSNRYMEDQAIPQRKVFYEPDLRVSDPNNPESAYVDLALADALRVAEDSRAGSAIAFPLQEVQNGESLSYQKGWDMEYLTGPQKAGEFITLLDHYDFKKLRAMFVPEKLIASGQGGGSFAMVESLADFFLMSEEALAAEMLEFIAASWARPLIDYNFGSSVVDASFAPVKLSQGNKSFLQDFFKQFLGQVLMYNPGALKVDTEALAKELGVPVLASEIGDGVTAQGAGSDQPGHAAAAPAAIQATAKVPKVHTFDLDVPGVRKATHGREWETQTKAFQELLGELYETWSKGTAKALADVIDVERPAVLESRLRQLQKLALTAYREAIPAGYTLGLGPTPTPDSLATLAERLKLLEEGLARTIATVGQKIATDLPGATASELHGLIQVRMGYVTKQGGGDYWATIVEGWVDKRMQREEDPDVTHGRIRWVLDNLASHCPDCPRHAGVYASIRDLPAIPGDGKTQCGIYCRCWLEEEDANGNWVRRIHDL</sequence>
<keyword evidence="3" id="KW-1185">Reference proteome</keyword>
<dbReference type="PATRIC" id="fig|937777.3.peg.1462"/>
<evidence type="ECO:0000313" key="2">
    <source>
        <dbReference type="EMBL" id="AFZ66998.1"/>
    </source>
</evidence>
<accession>K9ZZC5</accession>
<proteinExistence type="predicted"/>
<evidence type="ECO:0008006" key="4">
    <source>
        <dbReference type="Google" id="ProtNLM"/>
    </source>
</evidence>
<feature type="compositionally biased region" description="Basic and acidic residues" evidence="1">
    <location>
        <begin position="32"/>
        <end position="45"/>
    </location>
</feature>
<evidence type="ECO:0000256" key="1">
    <source>
        <dbReference type="SAM" id="MobiDB-lite"/>
    </source>
</evidence>
<dbReference type="KEGG" id="dpd:Deipe_1457"/>
<dbReference type="EMBL" id="CP003382">
    <property type="protein sequence ID" value="AFZ66998.1"/>
    <property type="molecule type" value="Genomic_DNA"/>
</dbReference>
<dbReference type="InterPro" id="IPR009279">
    <property type="entry name" value="Portal_Mu"/>
</dbReference>
<organism evidence="2 3">
    <name type="scientific">Deinococcus peraridilitoris (strain DSM 19664 / LMG 22246 / CIP 109416 / KR-200)</name>
    <dbReference type="NCBI Taxonomy" id="937777"/>
    <lineage>
        <taxon>Bacteria</taxon>
        <taxon>Thermotogati</taxon>
        <taxon>Deinococcota</taxon>
        <taxon>Deinococci</taxon>
        <taxon>Deinococcales</taxon>
        <taxon>Deinococcaceae</taxon>
        <taxon>Deinococcus</taxon>
    </lineage>
</organism>
<gene>
    <name evidence="2" type="ordered locus">Deipe_1457</name>
</gene>